<evidence type="ECO:0000313" key="3">
    <source>
        <dbReference type="Proteomes" id="UP000018208"/>
    </source>
</evidence>
<dbReference type="Proteomes" id="UP000018208">
    <property type="component" value="Unassembled WGS sequence"/>
</dbReference>
<dbReference type="EMBL" id="KI546089">
    <property type="protein sequence ID" value="EST45821.1"/>
    <property type="molecule type" value="Genomic_DNA"/>
</dbReference>
<reference evidence="2" key="2">
    <citation type="submission" date="2020-12" db="EMBL/GenBank/DDBJ databases">
        <title>New Spironucleus salmonicida genome in near-complete chromosomes.</title>
        <authorList>
            <person name="Xu F."/>
            <person name="Kurt Z."/>
            <person name="Jimenez-Gonzalez A."/>
            <person name="Astvaldsson A."/>
            <person name="Andersson J.O."/>
            <person name="Svard S.G."/>
        </authorList>
    </citation>
    <scope>NUCLEOTIDE SEQUENCE</scope>
    <source>
        <strain evidence="2">ATCC 50377</strain>
    </source>
</reference>
<sequence length="192" mass="21870">MEPKTLHSVFDNPDPDILFPVAFPQFLPSTAITADQMLSEWIQTQLIQNCVHYKIRTQFTSKSGQRQAILQCRNKTCGHQVVCRLESNGWKLVCATSHSGHFPGALADLKQLKMSAMTRGRIEELCKQQFTNIQIRKILITTVGDKLKGEQLEYMMAHRGLIPACKTIENVRRAMLKQLSVGNQRAWPDYDL</sequence>
<reference evidence="1 2" key="1">
    <citation type="journal article" date="2014" name="PLoS Genet.">
        <title>The Genome of Spironucleus salmonicida Highlights a Fish Pathogen Adapted to Fluctuating Environments.</title>
        <authorList>
            <person name="Xu F."/>
            <person name="Jerlstrom-Hultqvist J."/>
            <person name="Einarsson E."/>
            <person name="Astvaldsson A."/>
            <person name="Svard S.G."/>
            <person name="Andersson J.O."/>
        </authorList>
    </citation>
    <scope>NUCLEOTIDE SEQUENCE</scope>
    <source>
        <strain evidence="2">ATCC 50377</strain>
    </source>
</reference>
<protein>
    <submittedName>
        <fullName evidence="1">Uncharacterized protein</fullName>
    </submittedName>
</protein>
<dbReference type="VEuPathDB" id="GiardiaDB:SS50377_22014"/>
<evidence type="ECO:0000313" key="2">
    <source>
        <dbReference type="EMBL" id="KAH0576450.1"/>
    </source>
</evidence>
<evidence type="ECO:0000313" key="1">
    <source>
        <dbReference type="EMBL" id="EST45821.1"/>
    </source>
</evidence>
<dbReference type="EMBL" id="AUWU02000002">
    <property type="protein sequence ID" value="KAH0576450.1"/>
    <property type="molecule type" value="Genomic_DNA"/>
</dbReference>
<dbReference type="AlphaFoldDB" id="V6LQ29"/>
<proteinExistence type="predicted"/>
<keyword evidence="3" id="KW-1185">Reference proteome</keyword>
<gene>
    <name evidence="1" type="ORF">SS50377_14396</name>
    <name evidence="2" type="ORF">SS50377_22014</name>
</gene>
<name>V6LQ29_9EUKA</name>
<organism evidence="1">
    <name type="scientific">Spironucleus salmonicida</name>
    <dbReference type="NCBI Taxonomy" id="348837"/>
    <lineage>
        <taxon>Eukaryota</taxon>
        <taxon>Metamonada</taxon>
        <taxon>Diplomonadida</taxon>
        <taxon>Hexamitidae</taxon>
        <taxon>Hexamitinae</taxon>
        <taxon>Spironucleus</taxon>
    </lineage>
</organism>
<accession>V6LQ29</accession>